<evidence type="ECO:0000256" key="10">
    <source>
        <dbReference type="ARBA" id="ARBA00023014"/>
    </source>
</evidence>
<evidence type="ECO:0000259" key="11">
    <source>
        <dbReference type="Pfam" id="PF01058"/>
    </source>
</evidence>
<dbReference type="Gene3D" id="3.40.50.700">
    <property type="entry name" value="NADH:ubiquinone oxidoreductase-like, 20kDa subunit"/>
    <property type="match status" value="1"/>
</dbReference>
<dbReference type="Pfam" id="PF14720">
    <property type="entry name" value="NiFe_hyd_SSU_C"/>
    <property type="match status" value="1"/>
</dbReference>
<feature type="domain" description="Cytochrome-c3 hydrogenase C-terminal" evidence="12">
    <location>
        <begin position="221"/>
        <end position="289"/>
    </location>
</feature>
<accession>A0ABM7WX05</accession>
<dbReference type="PRINTS" id="PR00614">
    <property type="entry name" value="NIHGNASESMLL"/>
</dbReference>
<keyword evidence="7" id="KW-0732">Signal</keyword>
<dbReference type="PANTHER" id="PTHR30013">
    <property type="entry name" value="NIFE / NIFESE HYDROGENASE SMALL SUBUNIT FAMILY MEMBER"/>
    <property type="match status" value="1"/>
</dbReference>
<evidence type="ECO:0000256" key="5">
    <source>
        <dbReference type="ARBA" id="ARBA00022485"/>
    </source>
</evidence>
<evidence type="ECO:0000256" key="9">
    <source>
        <dbReference type="ARBA" id="ARBA00023004"/>
    </source>
</evidence>
<proteinExistence type="inferred from homology"/>
<comment type="subcellular location">
    <subcellularLocation>
        <location evidence="2">Cell envelope</location>
    </subcellularLocation>
</comment>
<protein>
    <submittedName>
        <fullName evidence="13">Iron hydrogenase</fullName>
    </submittedName>
</protein>
<evidence type="ECO:0000259" key="12">
    <source>
        <dbReference type="Pfam" id="PF14720"/>
    </source>
</evidence>
<keyword evidence="8" id="KW-0560">Oxidoreductase</keyword>
<dbReference type="Proteomes" id="UP001162891">
    <property type="component" value="Chromosome"/>
</dbReference>
<evidence type="ECO:0000256" key="7">
    <source>
        <dbReference type="ARBA" id="ARBA00022729"/>
    </source>
</evidence>
<dbReference type="NCBIfam" id="TIGR00391">
    <property type="entry name" value="hydA"/>
    <property type="match status" value="1"/>
</dbReference>
<dbReference type="Gene3D" id="4.10.480.10">
    <property type="entry name" value="Cytochrome-c3 hydrogenase, C-terminal domain"/>
    <property type="match status" value="1"/>
</dbReference>
<keyword evidence="5" id="KW-0004">4Fe-4S</keyword>
<dbReference type="EMBL" id="AP025591">
    <property type="protein sequence ID" value="BDG04049.1"/>
    <property type="molecule type" value="Genomic_DNA"/>
</dbReference>
<feature type="domain" description="NADH:ubiquinone oxidoreductase-like 20kDa subunit" evidence="11">
    <location>
        <begin position="48"/>
        <end position="202"/>
    </location>
</feature>
<sequence length="299" mass="30718">MFTRRDFLKWSSRSAGALGLSQLGLFRLGQALAAESSPPLIWLHGSSCSGCSIAALNAVTPTTVDDLLLNRVSAKYDGLLMAAGAEAAIQAMDLAVQANDGQFILVVEGGVPTAAGGRYCVIGERAGVPITLLDAVKELGPRAARVIAVGTCAAYKGVAGAGANPTGVQPLGDVLAGRTAKPVINVPGCPAPPEQLFQVVVNLLAGGECALDADGRPRTCFPHTVHWTCPRKHLPKAKAFGELGCLVDLGCRGPVTTAMCPKHKWNNGKNWCAAAGHPCIGCATPGFPASPLTPTGSYT</sequence>
<name>A0ABM7WX05_9BACT</name>
<comment type="subunit">
    <text evidence="4">Heterodimer of a large and a small subunit.</text>
</comment>
<evidence type="ECO:0000256" key="1">
    <source>
        <dbReference type="ARBA" id="ARBA00001966"/>
    </source>
</evidence>
<dbReference type="InterPro" id="IPR027394">
    <property type="entry name" value="Cytochrome-c3_hydrogenase_C"/>
</dbReference>
<evidence type="ECO:0000256" key="2">
    <source>
        <dbReference type="ARBA" id="ARBA00004196"/>
    </source>
</evidence>
<comment type="similarity">
    <text evidence="3">Belongs to the [NiFe]/[NiFeSe] hydrogenase small subunit family.</text>
</comment>
<dbReference type="InterPro" id="IPR037024">
    <property type="entry name" value="NiFe_Hase_small_N_sf"/>
</dbReference>
<reference evidence="14" key="1">
    <citation type="journal article" date="2022" name="Int. J. Syst. Evol. Microbiol.">
        <title>Anaeromyxobacter oryzae sp. nov., Anaeromyxobacter diazotrophicus sp. nov. and Anaeromyxobacter paludicola sp. nov., isolated from paddy soils.</title>
        <authorList>
            <person name="Itoh H."/>
            <person name="Xu Z."/>
            <person name="Mise K."/>
            <person name="Masuda Y."/>
            <person name="Ushijima N."/>
            <person name="Hayakawa C."/>
            <person name="Shiratori Y."/>
            <person name="Senoo K."/>
        </authorList>
    </citation>
    <scope>NUCLEOTIDE SEQUENCE [LARGE SCALE GENOMIC DNA]</scope>
    <source>
        <strain evidence="14">Red232</strain>
    </source>
</reference>
<dbReference type="InterPro" id="IPR037148">
    <property type="entry name" value="NiFe-Hase_small_C_sf"/>
</dbReference>
<gene>
    <name evidence="13" type="primary">hysB</name>
    <name evidence="13" type="ORF">AMOR_30450</name>
</gene>
<dbReference type="PROSITE" id="PS51318">
    <property type="entry name" value="TAT"/>
    <property type="match status" value="1"/>
</dbReference>
<keyword evidence="14" id="KW-1185">Reference proteome</keyword>
<dbReference type="PIRSF" id="PIRSF000310">
    <property type="entry name" value="NiFe_hyd_ssu"/>
    <property type="match status" value="1"/>
</dbReference>
<comment type="cofactor">
    <cofactor evidence="1">
        <name>[4Fe-4S] cluster</name>
        <dbReference type="ChEBI" id="CHEBI:49883"/>
    </cofactor>
</comment>
<evidence type="ECO:0000256" key="4">
    <source>
        <dbReference type="ARBA" id="ARBA00011771"/>
    </source>
</evidence>
<dbReference type="InterPro" id="IPR006311">
    <property type="entry name" value="TAT_signal"/>
</dbReference>
<organism evidence="13 14">
    <name type="scientific">Anaeromyxobacter oryzae</name>
    <dbReference type="NCBI Taxonomy" id="2918170"/>
    <lineage>
        <taxon>Bacteria</taxon>
        <taxon>Pseudomonadati</taxon>
        <taxon>Myxococcota</taxon>
        <taxon>Myxococcia</taxon>
        <taxon>Myxococcales</taxon>
        <taxon>Cystobacterineae</taxon>
        <taxon>Anaeromyxobacteraceae</taxon>
        <taxon>Anaeromyxobacter</taxon>
    </lineage>
</organism>
<evidence type="ECO:0000256" key="6">
    <source>
        <dbReference type="ARBA" id="ARBA00022723"/>
    </source>
</evidence>
<dbReference type="SUPFAM" id="SSF56770">
    <property type="entry name" value="HydA/Nqo6-like"/>
    <property type="match status" value="1"/>
</dbReference>
<dbReference type="RefSeq" id="WP_248352424.1">
    <property type="nucleotide sequence ID" value="NZ_AP025591.1"/>
</dbReference>
<evidence type="ECO:0000313" key="13">
    <source>
        <dbReference type="EMBL" id="BDG04049.1"/>
    </source>
</evidence>
<evidence type="ECO:0000256" key="8">
    <source>
        <dbReference type="ARBA" id="ARBA00023002"/>
    </source>
</evidence>
<dbReference type="InterPro" id="IPR006137">
    <property type="entry name" value="NADH_UbQ_OxRdtase-like_20kDa"/>
</dbReference>
<dbReference type="InterPro" id="IPR001821">
    <property type="entry name" value="NiFe_hydrogenase_ssu"/>
</dbReference>
<evidence type="ECO:0000256" key="3">
    <source>
        <dbReference type="ARBA" id="ARBA00006605"/>
    </source>
</evidence>
<keyword evidence="9" id="KW-0408">Iron</keyword>
<keyword evidence="10" id="KW-0411">Iron-sulfur</keyword>
<evidence type="ECO:0000313" key="14">
    <source>
        <dbReference type="Proteomes" id="UP001162891"/>
    </source>
</evidence>
<keyword evidence="6" id="KW-0479">Metal-binding</keyword>
<dbReference type="Pfam" id="PF01058">
    <property type="entry name" value="Oxidored_q6"/>
    <property type="match status" value="1"/>
</dbReference>
<dbReference type="PANTHER" id="PTHR30013:SF5">
    <property type="entry name" value="HYDROGENASE SMALL SUBUNIT"/>
    <property type="match status" value="1"/>
</dbReference>